<dbReference type="CDD" id="cd23763">
    <property type="entry name" value="ASKHA_ATPase_ROK"/>
    <property type="match status" value="1"/>
</dbReference>
<evidence type="ECO:0000313" key="3">
    <source>
        <dbReference type="Proteomes" id="UP000037178"/>
    </source>
</evidence>
<dbReference type="Proteomes" id="UP000037178">
    <property type="component" value="Unassembled WGS sequence"/>
</dbReference>
<dbReference type="Pfam" id="PF13412">
    <property type="entry name" value="HTH_24"/>
    <property type="match status" value="1"/>
</dbReference>
<dbReference type="PANTHER" id="PTHR18964">
    <property type="entry name" value="ROK (REPRESSOR, ORF, KINASE) FAMILY"/>
    <property type="match status" value="1"/>
</dbReference>
<name>A0A0J9E9X4_9RHOB</name>
<dbReference type="InterPro" id="IPR043129">
    <property type="entry name" value="ATPase_NBD"/>
</dbReference>
<dbReference type="Gene3D" id="1.10.10.10">
    <property type="entry name" value="Winged helix-like DNA-binding domain superfamily/Winged helix DNA-binding domain"/>
    <property type="match status" value="1"/>
</dbReference>
<dbReference type="GO" id="GO:0019262">
    <property type="term" value="P:N-acetylneuraminate catabolic process"/>
    <property type="evidence" value="ECO:0007669"/>
    <property type="project" value="TreeGrafter"/>
</dbReference>
<dbReference type="InterPro" id="IPR036388">
    <property type="entry name" value="WH-like_DNA-bd_sf"/>
</dbReference>
<sequence>MKAHSATDANGTNEAASLVRGSNQSGMRAHNERLVLSLLRRRGPLAKADIARVTGLSPQTVSVIMRALEADGLLVKGDPVRGKVGQPSVPMRLAEDGAYFFGLKVGRRSVELVLVDFLGQVLHRAMELHSYPTPEGTFAFADKQIAELTARLPAPARARIAGLGIAMPFFLWNWADALGVPKEKMAGWRKADIRSSLAERHDFPIYLENDASSACGAEVVFGPSTGPRNFLYFYVGYFIGGGIVLNGARFSGAGNAGAVGPMPVPTPNGVRQLLDVASLFGLEGQLRASGWDTDSMWRSAEGWDIEGDILDRWLDGAAAGIAHAIVSAASIIDFGNVLVDGWIPRDLCERLVQTIDEKLAEQDLTGLTRPAILTGSVGADARALGAAALPLSQRFLLERAGA</sequence>
<reference evidence="2 3" key="1">
    <citation type="submission" date="2015-06" db="EMBL/GenBank/DDBJ databases">
        <title>Draft genome sequence of an Alphaproteobacteria species associated to the Mediterranean sponge Oscarella lobularis.</title>
        <authorList>
            <person name="Jourda C."/>
            <person name="Santini S."/>
            <person name="Claverie J.-M."/>
        </authorList>
    </citation>
    <scope>NUCLEOTIDE SEQUENCE [LARGE SCALE GENOMIC DNA]</scope>
    <source>
        <strain evidence="2">IGS</strain>
    </source>
</reference>
<organism evidence="2 3">
    <name type="scientific">Candidatus Rhodobacter oscarellae</name>
    <dbReference type="NCBI Taxonomy" id="1675527"/>
    <lineage>
        <taxon>Bacteria</taxon>
        <taxon>Pseudomonadati</taxon>
        <taxon>Pseudomonadota</taxon>
        <taxon>Alphaproteobacteria</taxon>
        <taxon>Rhodobacterales</taxon>
        <taxon>Rhodobacter group</taxon>
        <taxon>Rhodobacter</taxon>
    </lineage>
</organism>
<dbReference type="SUPFAM" id="SSF46785">
    <property type="entry name" value="Winged helix' DNA-binding domain"/>
    <property type="match status" value="1"/>
</dbReference>
<dbReference type="InterPro" id="IPR036390">
    <property type="entry name" value="WH_DNA-bd_sf"/>
</dbReference>
<comment type="caution">
    <text evidence="2">The sequence shown here is derived from an EMBL/GenBank/DDBJ whole genome shotgun (WGS) entry which is preliminary data.</text>
</comment>
<keyword evidence="3" id="KW-1185">Reference proteome</keyword>
<feature type="compositionally biased region" description="Polar residues" evidence="1">
    <location>
        <begin position="7"/>
        <end position="25"/>
    </location>
</feature>
<dbReference type="Pfam" id="PF00480">
    <property type="entry name" value="ROK"/>
    <property type="match status" value="1"/>
</dbReference>
<dbReference type="InterPro" id="IPR000600">
    <property type="entry name" value="ROK"/>
</dbReference>
<protein>
    <submittedName>
        <fullName evidence="2">Transcriptional regulator FrcR for fructose utilization, ROK family</fullName>
    </submittedName>
</protein>
<dbReference type="SUPFAM" id="SSF53067">
    <property type="entry name" value="Actin-like ATPase domain"/>
    <property type="match status" value="1"/>
</dbReference>
<dbReference type="PATRIC" id="fig|1675527.3.peg.4791"/>
<dbReference type="Gene3D" id="3.30.420.40">
    <property type="match status" value="2"/>
</dbReference>
<gene>
    <name evidence="2" type="ORF">AIOL_004579</name>
</gene>
<feature type="region of interest" description="Disordered" evidence="1">
    <location>
        <begin position="1"/>
        <end position="25"/>
    </location>
</feature>
<dbReference type="GO" id="GO:0009384">
    <property type="term" value="F:N-acylmannosamine kinase activity"/>
    <property type="evidence" value="ECO:0007669"/>
    <property type="project" value="TreeGrafter"/>
</dbReference>
<evidence type="ECO:0000313" key="2">
    <source>
        <dbReference type="EMBL" id="KMW59597.1"/>
    </source>
</evidence>
<accession>A0A0J9E9X4</accession>
<dbReference type="EMBL" id="LFTY01000002">
    <property type="protein sequence ID" value="KMW59597.1"/>
    <property type="molecule type" value="Genomic_DNA"/>
</dbReference>
<dbReference type="PANTHER" id="PTHR18964:SF169">
    <property type="entry name" value="N-ACETYLMANNOSAMINE KINASE"/>
    <property type="match status" value="1"/>
</dbReference>
<dbReference type="AlphaFoldDB" id="A0A0J9E9X4"/>
<dbReference type="STRING" id="1675527.AIOL_004579"/>
<evidence type="ECO:0000256" key="1">
    <source>
        <dbReference type="SAM" id="MobiDB-lite"/>
    </source>
</evidence>
<proteinExistence type="predicted"/>